<evidence type="ECO:0000313" key="2">
    <source>
        <dbReference type="Proteomes" id="UP000547674"/>
    </source>
</evidence>
<proteinExistence type="predicted"/>
<accession>A0A7Y2E8N3</accession>
<gene>
    <name evidence="1" type="ORF">HKN21_10765</name>
</gene>
<reference evidence="1 2" key="1">
    <citation type="submission" date="2020-03" db="EMBL/GenBank/DDBJ databases">
        <title>Metabolic flexibility allows generalist bacteria to become dominant in a frequently disturbed ecosystem.</title>
        <authorList>
            <person name="Chen Y.-J."/>
            <person name="Leung P.M."/>
            <person name="Bay S.K."/>
            <person name="Hugenholtz P."/>
            <person name="Kessler A.J."/>
            <person name="Shelley G."/>
            <person name="Waite D.W."/>
            <person name="Cook P.L."/>
            <person name="Greening C."/>
        </authorList>
    </citation>
    <scope>NUCLEOTIDE SEQUENCE [LARGE SCALE GENOMIC DNA]</scope>
    <source>
        <strain evidence="1">SS_bin_28</strain>
    </source>
</reference>
<dbReference type="AlphaFoldDB" id="A0A7Y2E8N3"/>
<evidence type="ECO:0000313" key="1">
    <source>
        <dbReference type="EMBL" id="NNF07231.1"/>
    </source>
</evidence>
<sequence>MSRRSFIQVVAAASIPFGIGGAFGCAQKLDTRRLVKASFLQHFHYLEIDPEGLEQFLIDYEEALGPIQDGVASRDELPFTRFLESTDFFLQGQDESKPVKYLALYDPYANPCFYPFRRFES</sequence>
<protein>
    <submittedName>
        <fullName evidence="1">Uncharacterized protein</fullName>
    </submittedName>
</protein>
<organism evidence="1 2">
    <name type="scientific">Eiseniibacteriota bacterium</name>
    <dbReference type="NCBI Taxonomy" id="2212470"/>
    <lineage>
        <taxon>Bacteria</taxon>
        <taxon>Candidatus Eiseniibacteriota</taxon>
    </lineage>
</organism>
<dbReference type="EMBL" id="JABDJR010000433">
    <property type="protein sequence ID" value="NNF07231.1"/>
    <property type="molecule type" value="Genomic_DNA"/>
</dbReference>
<comment type="caution">
    <text evidence="1">The sequence shown here is derived from an EMBL/GenBank/DDBJ whole genome shotgun (WGS) entry which is preliminary data.</text>
</comment>
<dbReference type="PROSITE" id="PS51257">
    <property type="entry name" value="PROKAR_LIPOPROTEIN"/>
    <property type="match status" value="1"/>
</dbReference>
<dbReference type="Proteomes" id="UP000547674">
    <property type="component" value="Unassembled WGS sequence"/>
</dbReference>
<name>A0A7Y2E8N3_UNCEI</name>